<keyword evidence="1" id="KW-0732">Signal</keyword>
<protein>
    <submittedName>
        <fullName evidence="2">Uncharacterized protein</fullName>
    </submittedName>
</protein>
<reference evidence="2 3" key="1">
    <citation type="submission" date="2018-06" db="EMBL/GenBank/DDBJ databases">
        <title>Combined omics and stable isotope probing to characterize newly discovered Mariana Back-Arc vent microbial communities.</title>
        <authorList>
            <person name="Trembath-Reichert E."/>
            <person name="Huber J.A."/>
        </authorList>
    </citation>
    <scope>NUCLEOTIDE SEQUENCE [LARGE SCALE GENOMIC DNA]</scope>
    <source>
        <strain evidence="2">MAG 63_2</strain>
    </source>
</reference>
<feature type="signal peptide" evidence="1">
    <location>
        <begin position="1"/>
        <end position="22"/>
    </location>
</feature>
<evidence type="ECO:0000256" key="1">
    <source>
        <dbReference type="SAM" id="SignalP"/>
    </source>
</evidence>
<comment type="caution">
    <text evidence="2">The sequence shown here is derived from an EMBL/GenBank/DDBJ whole genome shotgun (WGS) entry which is preliminary data.</text>
</comment>
<proteinExistence type="predicted"/>
<organism evidence="2 3">
    <name type="scientific">SAR324 cluster bacterium</name>
    <dbReference type="NCBI Taxonomy" id="2024889"/>
    <lineage>
        <taxon>Bacteria</taxon>
        <taxon>Deltaproteobacteria</taxon>
        <taxon>SAR324 cluster</taxon>
    </lineage>
</organism>
<dbReference type="PROSITE" id="PS51257">
    <property type="entry name" value="PROKAR_LIPOPROTEIN"/>
    <property type="match status" value="1"/>
</dbReference>
<accession>A0A432GE90</accession>
<dbReference type="EMBL" id="QNZM01000059">
    <property type="protein sequence ID" value="RTZ82112.1"/>
    <property type="molecule type" value="Genomic_DNA"/>
</dbReference>
<name>A0A432GE90_9DELT</name>
<dbReference type="Proteomes" id="UP000286732">
    <property type="component" value="Unassembled WGS sequence"/>
</dbReference>
<gene>
    <name evidence="2" type="ORF">DSY98_01535</name>
</gene>
<feature type="chain" id="PRO_5019326469" evidence="1">
    <location>
        <begin position="23"/>
        <end position="67"/>
    </location>
</feature>
<evidence type="ECO:0000313" key="2">
    <source>
        <dbReference type="EMBL" id="RTZ82112.1"/>
    </source>
</evidence>
<dbReference type="AlphaFoldDB" id="A0A432GE90"/>
<sequence length="67" mass="7643">MKINLTMSLLFGAVLMMLTACNWNKTEKAQQQIYAPGPDATSALSRTLQRNQDYYKESDGDLLKKMR</sequence>
<evidence type="ECO:0000313" key="3">
    <source>
        <dbReference type="Proteomes" id="UP000286732"/>
    </source>
</evidence>